<dbReference type="EMBL" id="PGUY01000088">
    <property type="protein sequence ID" value="PLT27628.1"/>
    <property type="molecule type" value="Genomic_DNA"/>
</dbReference>
<proteinExistence type="predicted"/>
<comment type="caution">
    <text evidence="2">The sequence shown here is derived from an EMBL/GenBank/DDBJ whole genome shotgun (WGS) entry which is preliminary data.</text>
</comment>
<organism evidence="2 3">
    <name type="scientific">Peribacillus deserti</name>
    <dbReference type="NCBI Taxonomy" id="673318"/>
    <lineage>
        <taxon>Bacteria</taxon>
        <taxon>Bacillati</taxon>
        <taxon>Bacillota</taxon>
        <taxon>Bacilli</taxon>
        <taxon>Bacillales</taxon>
        <taxon>Bacillaceae</taxon>
        <taxon>Peribacillus</taxon>
    </lineage>
</organism>
<dbReference type="Proteomes" id="UP000234748">
    <property type="component" value="Unassembled WGS sequence"/>
</dbReference>
<sequence>MLDKVNFFLRHLEHNYALIAIAAILFFLCKAAAGYLTYKHYDKKFKQIESKLDELIRHHK</sequence>
<dbReference type="AlphaFoldDB" id="A0A2N5LZU4"/>
<feature type="transmembrane region" description="Helical" evidence="1">
    <location>
        <begin position="16"/>
        <end position="38"/>
    </location>
</feature>
<keyword evidence="1" id="KW-1133">Transmembrane helix</keyword>
<keyword evidence="1" id="KW-0812">Transmembrane</keyword>
<reference evidence="2 3" key="1">
    <citation type="submission" date="2017-11" db="EMBL/GenBank/DDBJ databases">
        <title>Comparitive Functional Genomics of Dry Heat Resistant strains isolated from the Viking Spacecraft.</title>
        <authorList>
            <person name="Seuylemezian A."/>
            <person name="Cooper K."/>
            <person name="Vaishampayan P."/>
        </authorList>
    </citation>
    <scope>NUCLEOTIDE SEQUENCE [LARGE SCALE GENOMIC DNA]</scope>
    <source>
        <strain evidence="2 3">V1-29</strain>
    </source>
</reference>
<evidence type="ECO:0000256" key="1">
    <source>
        <dbReference type="SAM" id="Phobius"/>
    </source>
</evidence>
<keyword evidence="3" id="KW-1185">Reference proteome</keyword>
<evidence type="ECO:0000313" key="3">
    <source>
        <dbReference type="Proteomes" id="UP000234748"/>
    </source>
</evidence>
<accession>A0A2N5LZU4</accession>
<keyword evidence="1" id="KW-0472">Membrane</keyword>
<gene>
    <name evidence="2" type="ORF">CUU66_22885</name>
</gene>
<protein>
    <submittedName>
        <fullName evidence="2">Uncharacterized protein</fullName>
    </submittedName>
</protein>
<evidence type="ECO:0000313" key="2">
    <source>
        <dbReference type="EMBL" id="PLT27628.1"/>
    </source>
</evidence>
<name>A0A2N5LZU4_9BACI</name>